<keyword evidence="3" id="KW-0067">ATP-binding</keyword>
<dbReference type="InterPro" id="IPR006016">
    <property type="entry name" value="UspA"/>
</dbReference>
<dbReference type="Gene3D" id="3.40.50.620">
    <property type="entry name" value="HUPs"/>
    <property type="match status" value="1"/>
</dbReference>
<proteinExistence type="inferred from homology"/>
<evidence type="ECO:0000259" key="4">
    <source>
        <dbReference type="Pfam" id="PF00582"/>
    </source>
</evidence>
<feature type="domain" description="UspA" evidence="4">
    <location>
        <begin position="1"/>
        <end position="150"/>
    </location>
</feature>
<dbReference type="PRINTS" id="PR01438">
    <property type="entry name" value="UNVRSLSTRESS"/>
</dbReference>
<organism evidence="5">
    <name type="scientific">uncultured Chloroflexia bacterium</name>
    <dbReference type="NCBI Taxonomy" id="1672391"/>
    <lineage>
        <taxon>Bacteria</taxon>
        <taxon>Bacillati</taxon>
        <taxon>Chloroflexota</taxon>
        <taxon>Chloroflexia</taxon>
        <taxon>environmental samples</taxon>
    </lineage>
</organism>
<gene>
    <name evidence="5" type="ORF">AVDCRST_MAG26-4160</name>
</gene>
<dbReference type="SUPFAM" id="SSF52402">
    <property type="entry name" value="Adenine nucleotide alpha hydrolases-like"/>
    <property type="match status" value="1"/>
</dbReference>
<evidence type="ECO:0000256" key="1">
    <source>
        <dbReference type="ARBA" id="ARBA00008791"/>
    </source>
</evidence>
<dbReference type="AlphaFoldDB" id="A0A6J4K0C9"/>
<name>A0A6J4K0C9_9CHLR</name>
<keyword evidence="2" id="KW-0547">Nucleotide-binding</keyword>
<dbReference type="InterPro" id="IPR014729">
    <property type="entry name" value="Rossmann-like_a/b/a_fold"/>
</dbReference>
<evidence type="ECO:0000256" key="3">
    <source>
        <dbReference type="ARBA" id="ARBA00022840"/>
    </source>
</evidence>
<comment type="similarity">
    <text evidence="1">Belongs to the universal stress protein A family.</text>
</comment>
<accession>A0A6J4K0C9</accession>
<dbReference type="Pfam" id="PF00582">
    <property type="entry name" value="Usp"/>
    <property type="match status" value="1"/>
</dbReference>
<reference evidence="5" key="1">
    <citation type="submission" date="2020-02" db="EMBL/GenBank/DDBJ databases">
        <authorList>
            <person name="Meier V. D."/>
        </authorList>
    </citation>
    <scope>NUCLEOTIDE SEQUENCE</scope>
    <source>
        <strain evidence="5">AVDCRST_MAG26</strain>
    </source>
</reference>
<dbReference type="EMBL" id="CADCTK010000974">
    <property type="protein sequence ID" value="CAA9291962.1"/>
    <property type="molecule type" value="Genomic_DNA"/>
</dbReference>
<protein>
    <recommendedName>
        <fullName evidence="4">UspA domain-containing protein</fullName>
    </recommendedName>
</protein>
<dbReference type="PANTHER" id="PTHR46268">
    <property type="entry name" value="STRESS RESPONSE PROTEIN NHAX"/>
    <property type="match status" value="1"/>
</dbReference>
<evidence type="ECO:0000256" key="2">
    <source>
        <dbReference type="ARBA" id="ARBA00022741"/>
    </source>
</evidence>
<sequence>MYMRIVVGLDGSKFAEQVLPHVEALATEFGSVVTLLRATTVDRTLIQPTAHMMPATGPITHTIPMVEDARNAASAYLADVAQRLSNQTFRVEYEVVPGSAADVIAEGAERLHADLIAMTTHGEGGLGRLVFGSVADAVLRRTPCPVLLVRVSGS</sequence>
<dbReference type="GO" id="GO:0005524">
    <property type="term" value="F:ATP binding"/>
    <property type="evidence" value="ECO:0007669"/>
    <property type="project" value="UniProtKB-KW"/>
</dbReference>
<evidence type="ECO:0000313" key="5">
    <source>
        <dbReference type="EMBL" id="CAA9291962.1"/>
    </source>
</evidence>
<dbReference type="CDD" id="cd00293">
    <property type="entry name" value="USP-like"/>
    <property type="match status" value="1"/>
</dbReference>
<dbReference type="InterPro" id="IPR006015">
    <property type="entry name" value="Universal_stress_UspA"/>
</dbReference>
<dbReference type="PANTHER" id="PTHR46268:SF27">
    <property type="entry name" value="UNIVERSAL STRESS PROTEIN RV2623"/>
    <property type="match status" value="1"/>
</dbReference>